<proteinExistence type="predicted"/>
<evidence type="ECO:0000313" key="1">
    <source>
        <dbReference type="EMBL" id="KPV52499.1"/>
    </source>
</evidence>
<evidence type="ECO:0000313" key="2">
    <source>
        <dbReference type="Proteomes" id="UP000050509"/>
    </source>
</evidence>
<dbReference type="AlphaFoldDB" id="A0A0P9D0X1"/>
<evidence type="ECO:0008006" key="3">
    <source>
        <dbReference type="Google" id="ProtNLM"/>
    </source>
</evidence>
<protein>
    <recommendedName>
        <fullName evidence="3">FCP1 homology domain-containing protein</fullName>
    </recommendedName>
</protein>
<name>A0A0P9D0X1_9CHLR</name>
<organism evidence="1 2">
    <name type="scientific">Kouleothrix aurantiaca</name>
    <dbReference type="NCBI Taxonomy" id="186479"/>
    <lineage>
        <taxon>Bacteria</taxon>
        <taxon>Bacillati</taxon>
        <taxon>Chloroflexota</taxon>
        <taxon>Chloroflexia</taxon>
        <taxon>Chloroflexales</taxon>
        <taxon>Roseiflexineae</taxon>
        <taxon>Roseiflexaceae</taxon>
        <taxon>Kouleothrix</taxon>
    </lineage>
</organism>
<gene>
    <name evidence="1" type="ORF">SE17_15145</name>
</gene>
<sequence>MTAGPPLVLDAHRPVLLLDIDGVINVFQCSLARETEVAPYLPAFKLLPGLNDWLAQLDQAYTLVWCSHWGALVNLDAAAAWGLGPRPLIEALPEEDGHPDWKALAARRTFADWAGPVAWVEDAFTPEAHAWAAERLRAGRRTWLVDVRETGLNEEVTQLLLEWAA</sequence>
<reference evidence="1 2" key="1">
    <citation type="submission" date="2015-09" db="EMBL/GenBank/DDBJ databases">
        <title>Draft genome sequence of Kouleothrix aurantiaca JCM 19913.</title>
        <authorList>
            <person name="Hemp J."/>
        </authorList>
    </citation>
    <scope>NUCLEOTIDE SEQUENCE [LARGE SCALE GENOMIC DNA]</scope>
    <source>
        <strain evidence="1 2">COM-B</strain>
    </source>
</reference>
<comment type="caution">
    <text evidence="1">The sequence shown here is derived from an EMBL/GenBank/DDBJ whole genome shotgun (WGS) entry which is preliminary data.</text>
</comment>
<dbReference type="Proteomes" id="UP000050509">
    <property type="component" value="Unassembled WGS sequence"/>
</dbReference>
<keyword evidence="2" id="KW-1185">Reference proteome</keyword>
<accession>A0A0P9D0X1</accession>
<dbReference type="EMBL" id="LJCR01000525">
    <property type="protein sequence ID" value="KPV52499.1"/>
    <property type="molecule type" value="Genomic_DNA"/>
</dbReference>